<feature type="region of interest" description="Disordered" evidence="1">
    <location>
        <begin position="288"/>
        <end position="312"/>
    </location>
</feature>
<feature type="region of interest" description="Disordered" evidence="1">
    <location>
        <begin position="630"/>
        <end position="669"/>
    </location>
</feature>
<evidence type="ECO:0000256" key="1">
    <source>
        <dbReference type="SAM" id="MobiDB-lite"/>
    </source>
</evidence>
<name>A0A7S3Q6Y6_9STRA</name>
<feature type="region of interest" description="Disordered" evidence="1">
    <location>
        <begin position="535"/>
        <end position="575"/>
    </location>
</feature>
<accession>A0A7S3Q6Y6</accession>
<feature type="region of interest" description="Disordered" evidence="1">
    <location>
        <begin position="419"/>
        <end position="513"/>
    </location>
</feature>
<sequence length="801" mass="87240">MSVFSPAAWLSRSRCTSNGSRSDFSKDDTLTCNGNDGSLQGLSFLSQHHSPSLELTYKSLRPRSARRLSSDRNNGTPNGPSHAHAHTLAQPFDDDYSHSLGTAGASLPPPPPPGGNVKVMNSPPSPLNTADLQMSEKKLYPVHEQEQEQQQELELQQHHSLDLEQLLPQDQNQKSHNHVRYRNRHHFRNQSSPDSLIGRIQNINFGTSPIHSSKQGGIRSYASADLDRVLNSDIDESESEHEIDIIRTRTSSRGSHTGHCQRSCNQSLDDTFEKDLTSLNSASGLGLGSGSVSGSGSAASATNNGNIQRTPSFGNGSCISSLSADETVDYHQQQHRHHPPTSHVRVPNHNHNRNQHQHRSNHSQHRQVRRGRDFGNAFDHIVTADDLLTDDNDHHHHDASNDDQFEELQVVNERNEVLSVGSYGYRTSSRGGRSRSGASHGSRSGASHGHIRSQTRPNLLMSPNSRPKAVSSHMRTQSDTMAFRPRPHTAHGYNPGHGHHKNVPSCSSNMIPMRQNTMSSTTLPVHATLRETIASKRERDGSRLLSKAAKPQILQSRSTSLTLQNSSTRSFGTTTSYDLSSVAGANGMSSTGSKGNNGTGVWNGQHIDNFGLIDGPMSPTRIVTHSRSRTVGHVDGNGGNYIPRTSSDQDLSNSAGGSGTKLYLPNIPKSHRSTGSGTTFFTQSETATLSSSAHLKVSNSLSHVRQISESSSALDASSVYNKSDTSYRIDTDLDSQSVLSSSSRLSKRSNFSKAKTPKRKGKISFKDDIKFALGKMVPAPLKNVGSKKNKVKLERCAGCLT</sequence>
<evidence type="ECO:0000313" key="2">
    <source>
        <dbReference type="EMBL" id="CAE0467514.1"/>
    </source>
</evidence>
<feature type="compositionally biased region" description="Polar residues" evidence="1">
    <location>
        <begin position="454"/>
        <end position="465"/>
    </location>
</feature>
<feature type="compositionally biased region" description="Basic residues" evidence="1">
    <location>
        <begin position="333"/>
        <end position="368"/>
    </location>
</feature>
<protein>
    <submittedName>
        <fullName evidence="2">Uncharacterized protein</fullName>
    </submittedName>
</protein>
<feature type="region of interest" description="Disordered" evidence="1">
    <location>
        <begin position="738"/>
        <end position="759"/>
    </location>
</feature>
<proteinExistence type="predicted"/>
<reference evidence="2" key="1">
    <citation type="submission" date="2021-01" db="EMBL/GenBank/DDBJ databases">
        <authorList>
            <person name="Corre E."/>
            <person name="Pelletier E."/>
            <person name="Niang G."/>
            <person name="Scheremetjew M."/>
            <person name="Finn R."/>
            <person name="Kale V."/>
            <person name="Holt S."/>
            <person name="Cochrane G."/>
            <person name="Meng A."/>
            <person name="Brown T."/>
            <person name="Cohen L."/>
        </authorList>
    </citation>
    <scope>NUCLEOTIDE SEQUENCE</scope>
    <source>
        <strain evidence="2">MM31A-1</strain>
    </source>
</reference>
<feature type="compositionally biased region" description="Low complexity" evidence="1">
    <location>
        <begin position="738"/>
        <end position="753"/>
    </location>
</feature>
<feature type="compositionally biased region" description="Polar residues" evidence="1">
    <location>
        <begin position="643"/>
        <end position="655"/>
    </location>
</feature>
<feature type="region of interest" description="Disordered" evidence="1">
    <location>
        <begin position="327"/>
        <end position="368"/>
    </location>
</feature>
<feature type="compositionally biased region" description="Low complexity" evidence="1">
    <location>
        <begin position="294"/>
        <end position="306"/>
    </location>
</feature>
<organism evidence="2">
    <name type="scientific">Chaetoceros debilis</name>
    <dbReference type="NCBI Taxonomy" id="122233"/>
    <lineage>
        <taxon>Eukaryota</taxon>
        <taxon>Sar</taxon>
        <taxon>Stramenopiles</taxon>
        <taxon>Ochrophyta</taxon>
        <taxon>Bacillariophyta</taxon>
        <taxon>Coscinodiscophyceae</taxon>
        <taxon>Chaetocerotophycidae</taxon>
        <taxon>Chaetocerotales</taxon>
        <taxon>Chaetocerotaceae</taxon>
        <taxon>Chaetoceros</taxon>
    </lineage>
</organism>
<gene>
    <name evidence="2" type="ORF">CDEB00056_LOCUS12366</name>
</gene>
<feature type="region of interest" description="Disordered" evidence="1">
    <location>
        <begin position="58"/>
        <end position="130"/>
    </location>
</feature>
<dbReference type="AlphaFoldDB" id="A0A7S3Q6Y6"/>
<feature type="compositionally biased region" description="Polar residues" evidence="1">
    <location>
        <begin position="553"/>
        <end position="575"/>
    </location>
</feature>
<feature type="compositionally biased region" description="Polar residues" evidence="1">
    <location>
        <begin position="504"/>
        <end position="513"/>
    </location>
</feature>
<feature type="compositionally biased region" description="Low complexity" evidence="1">
    <location>
        <begin position="421"/>
        <end position="448"/>
    </location>
</feature>
<dbReference type="EMBL" id="HBIO01016042">
    <property type="protein sequence ID" value="CAE0467514.1"/>
    <property type="molecule type" value="Transcribed_RNA"/>
</dbReference>